<sequence length="197" mass="21714">MTATTCGYRSECTWLSNNTCVKGCEWISDPFACAETKGCHLDLDSVPGVCTLDVCSGSNDCSNPLCVVIDGACQYNVECTRFTTSDSCTNSATASCQCVPVQCGMHAIYDIRLVHELRHGILPVELRHQRMLPHLALLDVHDKQLLRVGLVPSELLLGPVVRLLQQPDRCALHPEALRFAIIEVRHYCVQPSTVLVF</sequence>
<gene>
    <name evidence="1" type="ORF">BSAL_10975</name>
</gene>
<dbReference type="EMBL" id="CYKH01001549">
    <property type="protein sequence ID" value="CUG87590.1"/>
    <property type="molecule type" value="Genomic_DNA"/>
</dbReference>
<dbReference type="Proteomes" id="UP000051952">
    <property type="component" value="Unassembled WGS sequence"/>
</dbReference>
<proteinExistence type="predicted"/>
<protein>
    <submittedName>
        <fullName evidence="1">Uncharacterized protein</fullName>
    </submittedName>
</protein>
<name>A0A0S4J7W2_BODSA</name>
<evidence type="ECO:0000313" key="1">
    <source>
        <dbReference type="EMBL" id="CUG87590.1"/>
    </source>
</evidence>
<dbReference type="AlphaFoldDB" id="A0A0S4J7W2"/>
<accession>A0A0S4J7W2</accession>
<reference evidence="2" key="1">
    <citation type="submission" date="2015-09" db="EMBL/GenBank/DDBJ databases">
        <authorList>
            <consortium name="Pathogen Informatics"/>
        </authorList>
    </citation>
    <scope>NUCLEOTIDE SEQUENCE [LARGE SCALE GENOMIC DNA]</scope>
    <source>
        <strain evidence="2">Lake Konstanz</strain>
    </source>
</reference>
<organism evidence="1 2">
    <name type="scientific">Bodo saltans</name>
    <name type="common">Flagellated protozoan</name>
    <dbReference type="NCBI Taxonomy" id="75058"/>
    <lineage>
        <taxon>Eukaryota</taxon>
        <taxon>Discoba</taxon>
        <taxon>Euglenozoa</taxon>
        <taxon>Kinetoplastea</taxon>
        <taxon>Metakinetoplastina</taxon>
        <taxon>Eubodonida</taxon>
        <taxon>Bodonidae</taxon>
        <taxon>Bodo</taxon>
    </lineage>
</organism>
<evidence type="ECO:0000313" key="2">
    <source>
        <dbReference type="Proteomes" id="UP000051952"/>
    </source>
</evidence>
<dbReference type="VEuPathDB" id="TriTrypDB:BSAL_10975"/>
<keyword evidence="2" id="KW-1185">Reference proteome</keyword>